<feature type="transmembrane region" description="Helical" evidence="2">
    <location>
        <begin position="46"/>
        <end position="72"/>
    </location>
</feature>
<dbReference type="Gene3D" id="2.40.50.1020">
    <property type="entry name" value="LytTr DNA-binding domain"/>
    <property type="match status" value="1"/>
</dbReference>
<dbReference type="Proteomes" id="UP000068447">
    <property type="component" value="Chromosome"/>
</dbReference>
<reference evidence="4 5" key="1">
    <citation type="submission" date="2015-12" db="EMBL/GenBank/DDBJ databases">
        <title>Complete genome of Lacimicrobium alkaliphilum KCTC 32984.</title>
        <authorList>
            <person name="Kim S.-G."/>
            <person name="Lee Y.-J."/>
        </authorList>
    </citation>
    <scope>NUCLEOTIDE SEQUENCE [LARGE SCALE GENOMIC DNA]</scope>
    <source>
        <strain evidence="4 5">YelD216</strain>
    </source>
</reference>
<dbReference type="SMART" id="SM00850">
    <property type="entry name" value="LytTR"/>
    <property type="match status" value="1"/>
</dbReference>
<proteinExistence type="predicted"/>
<dbReference type="PROSITE" id="PS50930">
    <property type="entry name" value="HTH_LYTTR"/>
    <property type="match status" value="1"/>
</dbReference>
<evidence type="ECO:0000256" key="1">
    <source>
        <dbReference type="ARBA" id="ARBA00023012"/>
    </source>
</evidence>
<feature type="domain" description="HTH LytTR-type" evidence="3">
    <location>
        <begin position="171"/>
        <end position="240"/>
    </location>
</feature>
<dbReference type="GO" id="GO:0000156">
    <property type="term" value="F:phosphorelay response regulator activity"/>
    <property type="evidence" value="ECO:0007669"/>
    <property type="project" value="InterPro"/>
</dbReference>
<evidence type="ECO:0000313" key="5">
    <source>
        <dbReference type="Proteomes" id="UP000068447"/>
    </source>
</evidence>
<dbReference type="EMBL" id="CP013650">
    <property type="protein sequence ID" value="ALS97057.1"/>
    <property type="molecule type" value="Genomic_DNA"/>
</dbReference>
<feature type="transmembrane region" description="Helical" evidence="2">
    <location>
        <begin position="130"/>
        <end position="151"/>
    </location>
</feature>
<evidence type="ECO:0000259" key="3">
    <source>
        <dbReference type="PROSITE" id="PS50930"/>
    </source>
</evidence>
<keyword evidence="5" id="KW-1185">Reference proteome</keyword>
<dbReference type="KEGG" id="lal:AT746_01350"/>
<dbReference type="PANTHER" id="PTHR37299:SF1">
    <property type="entry name" value="STAGE 0 SPORULATION PROTEIN A HOMOLOG"/>
    <property type="match status" value="1"/>
</dbReference>
<dbReference type="OrthoDB" id="9781059at2"/>
<keyword evidence="2" id="KW-1133">Transmembrane helix</keyword>
<keyword evidence="1" id="KW-0902">Two-component regulatory system</keyword>
<organism evidence="4 5">
    <name type="scientific">Lacimicrobium alkaliphilum</name>
    <dbReference type="NCBI Taxonomy" id="1526571"/>
    <lineage>
        <taxon>Bacteria</taxon>
        <taxon>Pseudomonadati</taxon>
        <taxon>Pseudomonadota</taxon>
        <taxon>Gammaproteobacteria</taxon>
        <taxon>Alteromonadales</taxon>
        <taxon>Alteromonadaceae</taxon>
        <taxon>Lacimicrobium</taxon>
    </lineage>
</organism>
<dbReference type="AlphaFoldDB" id="A0A0U3AED4"/>
<keyword evidence="2" id="KW-0812">Transmembrane</keyword>
<protein>
    <recommendedName>
        <fullName evidence="3">HTH LytTR-type domain-containing protein</fullName>
    </recommendedName>
</protein>
<dbReference type="GO" id="GO:0003677">
    <property type="term" value="F:DNA binding"/>
    <property type="evidence" value="ECO:0007669"/>
    <property type="project" value="InterPro"/>
</dbReference>
<name>A0A0U3AED4_9ALTE</name>
<dbReference type="InterPro" id="IPR046947">
    <property type="entry name" value="LytR-like"/>
</dbReference>
<keyword evidence="2" id="KW-0472">Membrane</keyword>
<evidence type="ECO:0000313" key="4">
    <source>
        <dbReference type="EMBL" id="ALS97057.1"/>
    </source>
</evidence>
<dbReference type="InterPro" id="IPR007492">
    <property type="entry name" value="LytTR_DNA-bd_dom"/>
</dbReference>
<dbReference type="PANTHER" id="PTHR37299">
    <property type="entry name" value="TRANSCRIPTIONAL REGULATOR-RELATED"/>
    <property type="match status" value="1"/>
</dbReference>
<dbReference type="Pfam" id="PF04397">
    <property type="entry name" value="LytTR"/>
    <property type="match status" value="1"/>
</dbReference>
<evidence type="ECO:0000256" key="2">
    <source>
        <dbReference type="SAM" id="Phobius"/>
    </source>
</evidence>
<dbReference type="STRING" id="1526571.AT746_01350"/>
<feature type="transmembrane region" description="Helical" evidence="2">
    <location>
        <begin position="21"/>
        <end position="40"/>
    </location>
</feature>
<gene>
    <name evidence="4" type="ORF">AT746_01350</name>
</gene>
<accession>A0A0U3AED4</accession>
<feature type="transmembrane region" description="Helical" evidence="2">
    <location>
        <begin position="84"/>
        <end position="110"/>
    </location>
</feature>
<sequence length="270" mass="31177">MTRKWQWAPSFPDLYFFKSRLLTHLIFWAGYYLLFSVIWYSPDKGYFASFYLEFILMPARILAAYAMIYMLIPNYLAERRYRSFCMGYGLLVLGAGLVQMLVGFFFFSQLMPAVDTGFTLSLSSWVRNALLVNTTVLLLGTAKIFQMYIAVREQLETTHQQAQAPAEADYIEVKAERRIFRLKISDILYLEGLGNYVTYHLLNGEKKVVYSSLKEAQKSLPPYFIRAHRSYVINVAHIDSYTAEQIFVKQHALPRGKDIPDEALSLNTGS</sequence>
<dbReference type="RefSeq" id="WP_062475399.1">
    <property type="nucleotide sequence ID" value="NZ_CP013650.1"/>
</dbReference>